<dbReference type="InterPro" id="IPR019257">
    <property type="entry name" value="MeTrfase_dom"/>
</dbReference>
<dbReference type="Gene3D" id="3.40.50.150">
    <property type="entry name" value="Vaccinia Virus protein VP39"/>
    <property type="match status" value="1"/>
</dbReference>
<dbReference type="GO" id="GO:0052706">
    <property type="term" value="F:L-histidine N(alpha)-methyltransferase activity"/>
    <property type="evidence" value="ECO:0007669"/>
    <property type="project" value="UniProtKB-EC"/>
</dbReference>
<keyword evidence="2 4" id="KW-0808">Transferase</keyword>
<dbReference type="InterPro" id="IPR051128">
    <property type="entry name" value="EgtD_Methyltrsf_superfamily"/>
</dbReference>
<protein>
    <submittedName>
        <fullName evidence="4">L-histidine N(Alpha)-methyltransferase</fullName>
        <ecNumber evidence="4">2.1.1.44</ecNumber>
    </submittedName>
</protein>
<feature type="domain" description="Histidine-specific methyltransferase SAM-dependent" evidence="3">
    <location>
        <begin position="19"/>
        <end position="318"/>
    </location>
</feature>
<evidence type="ECO:0000313" key="5">
    <source>
        <dbReference type="Proteomes" id="UP001274321"/>
    </source>
</evidence>
<dbReference type="Proteomes" id="UP001274321">
    <property type="component" value="Unassembled WGS sequence"/>
</dbReference>
<keyword evidence="5" id="KW-1185">Reference proteome</keyword>
<evidence type="ECO:0000256" key="2">
    <source>
        <dbReference type="ARBA" id="ARBA00022679"/>
    </source>
</evidence>
<gene>
    <name evidence="4" type="primary">egtD</name>
    <name evidence="4" type="ORF">SCD90_03190</name>
</gene>
<name>A0ABU4RMW2_9HYPH</name>
<dbReference type="InterPro" id="IPR035094">
    <property type="entry name" value="EgtD"/>
</dbReference>
<comment type="caution">
    <text evidence="4">The sequence shown here is derived from an EMBL/GenBank/DDBJ whole genome shotgun (WGS) entry which is preliminary data.</text>
</comment>
<accession>A0ABU4RMW2</accession>
<dbReference type="GO" id="GO:0032259">
    <property type="term" value="P:methylation"/>
    <property type="evidence" value="ECO:0007669"/>
    <property type="project" value="UniProtKB-KW"/>
</dbReference>
<reference evidence="4 5" key="1">
    <citation type="submission" date="2023-11" db="EMBL/GenBank/DDBJ databases">
        <authorList>
            <person name="Bao R."/>
        </authorList>
    </citation>
    <scope>NUCLEOTIDE SEQUENCE [LARGE SCALE GENOMIC DNA]</scope>
    <source>
        <strain evidence="4 5">PJ23</strain>
    </source>
</reference>
<dbReference type="EMBL" id="JAXAFJ010000001">
    <property type="protein sequence ID" value="MDX6805060.1"/>
    <property type="molecule type" value="Genomic_DNA"/>
</dbReference>
<keyword evidence="1 4" id="KW-0489">Methyltransferase</keyword>
<dbReference type="Pfam" id="PF10017">
    <property type="entry name" value="Methyltransf_33"/>
    <property type="match status" value="1"/>
</dbReference>
<dbReference type="NCBIfam" id="TIGR03438">
    <property type="entry name" value="egtD_ergothio"/>
    <property type="match status" value="1"/>
</dbReference>
<dbReference type="InterPro" id="IPR029063">
    <property type="entry name" value="SAM-dependent_MTases_sf"/>
</dbReference>
<dbReference type="EC" id="2.1.1.44" evidence="4"/>
<dbReference type="PANTHER" id="PTHR43397:SF1">
    <property type="entry name" value="ERGOTHIONEINE BIOSYNTHESIS PROTEIN 1"/>
    <property type="match status" value="1"/>
</dbReference>
<dbReference type="PANTHER" id="PTHR43397">
    <property type="entry name" value="ERGOTHIONEINE BIOSYNTHESIS PROTEIN 1"/>
    <property type="match status" value="1"/>
</dbReference>
<dbReference type="SUPFAM" id="SSF53335">
    <property type="entry name" value="S-adenosyl-L-methionine-dependent methyltransferases"/>
    <property type="match status" value="1"/>
</dbReference>
<sequence>MALALAARPDAEEPWPQPFARDVLEGLGRAQKTLPAKYFYDEAGSQLFDRICDLPEYYPTRTETGILRDAAGRIAARAGAGCSLVEFGSGSSTKVRILLDAMDAPAAYVPIDISAEHMRSAASALRADYPGLDVVPMAADFTRAVHLPADLPGRRVGFFPGSTIGNFTPPEAADFLRQAGETLGEASLLVLGVDLRKQVGRLEAAYNDAAGVTAAFNLNLLHRMNRELGGTFDVAAFRHRAFFNPVESRIEMHLESLADQRVEVAGQGFQFGAGETIHTENSYKYSVDDLEALAGRAGWKVPERFTDTDGLFAVFCLTRQD</sequence>
<dbReference type="RefSeq" id="WP_319843162.1">
    <property type="nucleotide sequence ID" value="NZ_JAXAFJ010000001.1"/>
</dbReference>
<evidence type="ECO:0000256" key="1">
    <source>
        <dbReference type="ARBA" id="ARBA00022603"/>
    </source>
</evidence>
<evidence type="ECO:0000259" key="3">
    <source>
        <dbReference type="Pfam" id="PF10017"/>
    </source>
</evidence>
<evidence type="ECO:0000313" key="4">
    <source>
        <dbReference type="EMBL" id="MDX6805060.1"/>
    </source>
</evidence>
<dbReference type="InterPro" id="IPR017804">
    <property type="entry name" value="MeTrfase_EgtD-like"/>
</dbReference>
<proteinExistence type="predicted"/>
<dbReference type="PIRSF" id="PIRSF018005">
    <property type="entry name" value="UCP018005"/>
    <property type="match status" value="1"/>
</dbReference>
<organism evidence="4 5">
    <name type="scientific">Terrihabitans rhizophilus</name>
    <dbReference type="NCBI Taxonomy" id="3092662"/>
    <lineage>
        <taxon>Bacteria</taxon>
        <taxon>Pseudomonadati</taxon>
        <taxon>Pseudomonadota</taxon>
        <taxon>Alphaproteobacteria</taxon>
        <taxon>Hyphomicrobiales</taxon>
        <taxon>Terrihabitans</taxon>
    </lineage>
</organism>